<evidence type="ECO:0000313" key="3">
    <source>
        <dbReference type="Proteomes" id="UP001516351"/>
    </source>
</evidence>
<dbReference type="SUPFAM" id="SSF53067">
    <property type="entry name" value="Actin-like ATPase domain"/>
    <property type="match status" value="1"/>
</dbReference>
<dbReference type="Pfam" id="PF00814">
    <property type="entry name" value="TsaD"/>
    <property type="match status" value="1"/>
</dbReference>
<dbReference type="EMBL" id="JABXXV010000002">
    <property type="protein sequence ID" value="NVN46213.1"/>
    <property type="molecule type" value="Genomic_DNA"/>
</dbReference>
<feature type="domain" description="Gcp-like" evidence="1">
    <location>
        <begin position="48"/>
        <end position="129"/>
    </location>
</feature>
<dbReference type="Gene3D" id="3.30.420.40">
    <property type="match status" value="1"/>
</dbReference>
<dbReference type="InterPro" id="IPR000905">
    <property type="entry name" value="Gcp-like_dom"/>
</dbReference>
<accession>A0ABX2P2T0</accession>
<organism evidence="2 3">
    <name type="scientific">Asaia spathodeae</name>
    <dbReference type="NCBI Taxonomy" id="657016"/>
    <lineage>
        <taxon>Bacteria</taxon>
        <taxon>Pseudomonadati</taxon>
        <taxon>Pseudomonadota</taxon>
        <taxon>Alphaproteobacteria</taxon>
        <taxon>Acetobacterales</taxon>
        <taxon>Acetobacteraceae</taxon>
        <taxon>Asaia</taxon>
    </lineage>
</organism>
<name>A0ABX2P2T0_9PROT</name>
<dbReference type="RefSeq" id="WP_267311613.1">
    <property type="nucleotide sequence ID" value="NZ_JABXXV010000002.1"/>
</dbReference>
<keyword evidence="3" id="KW-1185">Reference proteome</keyword>
<comment type="caution">
    <text evidence="2">The sequence shown here is derived from an EMBL/GenBank/DDBJ whole genome shotgun (WGS) entry which is preliminary data.</text>
</comment>
<reference evidence="2 3" key="1">
    <citation type="submission" date="2020-06" db="EMBL/GenBank/DDBJ databases">
        <title>Synonyms of Asaia species.</title>
        <authorList>
            <person name="Sombolestani A."/>
        </authorList>
    </citation>
    <scope>NUCLEOTIDE SEQUENCE [LARGE SCALE GENOMIC DNA]</scope>
    <source>
        <strain evidence="2 3">LMG 27047</strain>
    </source>
</reference>
<gene>
    <name evidence="2" type="ORF">HW542_05250</name>
</gene>
<proteinExistence type="predicted"/>
<dbReference type="InterPro" id="IPR043129">
    <property type="entry name" value="ATPase_NBD"/>
</dbReference>
<dbReference type="Proteomes" id="UP001516351">
    <property type="component" value="Unassembled WGS sequence"/>
</dbReference>
<sequence length="214" mass="22003">MQADGATRSLVLNGATLGAGSCGDVAAFLGSECVAQEHLEGVGATASLAATCQNLLRTLGWQKGPHRIIAVTGPGSFTGLRASLALADGLAFGFGATLHGVTTGQCFRSNPAWANSICVTQARRNRIYVEFQDGRFWAGAPDELALPEGSCVIGNGASLLQSADLARIDVVQPDIALIFEAGSRIPASGPLQPLYIDAPEAKPPAQGLRPAPLP</sequence>
<protein>
    <submittedName>
        <fullName evidence="2">tRNA (Adenosine(37)-N6)-threonylcarbamoyltransferase complex dimerization subunit type 1 TsaB</fullName>
    </submittedName>
</protein>
<evidence type="ECO:0000259" key="1">
    <source>
        <dbReference type="Pfam" id="PF00814"/>
    </source>
</evidence>
<evidence type="ECO:0000313" key="2">
    <source>
        <dbReference type="EMBL" id="NVN46213.1"/>
    </source>
</evidence>